<dbReference type="AlphaFoldDB" id="A0A7J0G424"/>
<dbReference type="InterPro" id="IPR001356">
    <property type="entry name" value="HD"/>
</dbReference>
<dbReference type="Gene3D" id="1.10.10.60">
    <property type="entry name" value="Homeodomain-like"/>
    <property type="match status" value="1"/>
</dbReference>
<feature type="domain" description="Homeobox" evidence="4">
    <location>
        <begin position="1"/>
        <end position="64"/>
    </location>
</feature>
<dbReference type="OrthoDB" id="2018059at2759"/>
<dbReference type="CDD" id="cd00086">
    <property type="entry name" value="homeodomain"/>
    <property type="match status" value="1"/>
</dbReference>
<dbReference type="InterPro" id="IPR009057">
    <property type="entry name" value="Homeodomain-like_sf"/>
</dbReference>
<dbReference type="PANTHER" id="PTHR33827:SF7">
    <property type="entry name" value="PROTEIN SAWADEE HOMEODOMAIN HOMOLOG 2"/>
    <property type="match status" value="1"/>
</dbReference>
<keyword evidence="2 5" id="KW-0238">DNA-binding</keyword>
<dbReference type="PROSITE" id="PS50071">
    <property type="entry name" value="HOMEOBOX_2"/>
    <property type="match status" value="1"/>
</dbReference>
<dbReference type="GO" id="GO:0003677">
    <property type="term" value="F:DNA binding"/>
    <property type="evidence" value="ECO:0007669"/>
    <property type="project" value="UniProtKB-UniRule"/>
</dbReference>
<evidence type="ECO:0000256" key="1">
    <source>
        <dbReference type="ARBA" id="ARBA00004123"/>
    </source>
</evidence>
<name>A0A7J0G424_9ERIC</name>
<keyword evidence="6" id="KW-1185">Reference proteome</keyword>
<dbReference type="PANTHER" id="PTHR33827">
    <property type="entry name" value="PROTEIN SAWADEE HOMEODOMAIN HOMOLOG 2"/>
    <property type="match status" value="1"/>
</dbReference>
<keyword evidence="2" id="KW-0539">Nucleus</keyword>
<protein>
    <submittedName>
        <fullName evidence="5">Similar to DNA-BINDING TRANSCRIPTION FACTOR 2</fullName>
    </submittedName>
</protein>
<evidence type="ECO:0000313" key="5">
    <source>
        <dbReference type="EMBL" id="GFZ05518.1"/>
    </source>
</evidence>
<evidence type="ECO:0000256" key="3">
    <source>
        <dbReference type="SAM" id="MobiDB-lite"/>
    </source>
</evidence>
<feature type="DNA-binding region" description="Homeobox" evidence="2">
    <location>
        <begin position="3"/>
        <end position="65"/>
    </location>
</feature>
<accession>A0A7J0G424</accession>
<evidence type="ECO:0000256" key="2">
    <source>
        <dbReference type="PROSITE-ProRule" id="PRU00108"/>
    </source>
</evidence>
<gene>
    <name evidence="5" type="ORF">Acr_17g0010900</name>
</gene>
<evidence type="ECO:0000259" key="4">
    <source>
        <dbReference type="PROSITE" id="PS50071"/>
    </source>
</evidence>
<dbReference type="GO" id="GO:0005634">
    <property type="term" value="C:nucleus"/>
    <property type="evidence" value="ECO:0007669"/>
    <property type="project" value="UniProtKB-SubCell"/>
</dbReference>
<sequence length="119" mass="13354">MAYGRVAEMDTILQEHNTQVPARDVLEALAEKFSASEERSGTIVVQMKQVWNWFQNRRYALRAKAAKAPGKLNVSPMPRDDSTAVRNVPQAPQSVTIPSVLTVESFGENIRYRYGGYPV</sequence>
<reference evidence="5 6" key="1">
    <citation type="submission" date="2019-07" db="EMBL/GenBank/DDBJ databases">
        <title>De Novo Assembly of kiwifruit Actinidia rufa.</title>
        <authorList>
            <person name="Sugita-Konishi S."/>
            <person name="Sato K."/>
            <person name="Mori E."/>
            <person name="Abe Y."/>
            <person name="Kisaki G."/>
            <person name="Hamano K."/>
            <person name="Suezawa K."/>
            <person name="Otani M."/>
            <person name="Fukuda T."/>
            <person name="Manabe T."/>
            <person name="Gomi K."/>
            <person name="Tabuchi M."/>
            <person name="Akimitsu K."/>
            <person name="Kataoka I."/>
        </authorList>
    </citation>
    <scope>NUCLEOTIDE SEQUENCE [LARGE SCALE GENOMIC DNA]</scope>
    <source>
        <strain evidence="6">cv. Fuchu</strain>
    </source>
</reference>
<comment type="caution">
    <text evidence="5">The sequence shown here is derived from an EMBL/GenBank/DDBJ whole genome shotgun (WGS) entry which is preliminary data.</text>
</comment>
<dbReference type="InterPro" id="IPR039276">
    <property type="entry name" value="SHH1/2"/>
</dbReference>
<feature type="region of interest" description="Disordered" evidence="3">
    <location>
        <begin position="70"/>
        <end position="90"/>
    </location>
</feature>
<comment type="subcellular location">
    <subcellularLocation>
        <location evidence="1 2">Nucleus</location>
    </subcellularLocation>
</comment>
<dbReference type="EMBL" id="BJWL01000017">
    <property type="protein sequence ID" value="GFZ05518.1"/>
    <property type="molecule type" value="Genomic_DNA"/>
</dbReference>
<proteinExistence type="predicted"/>
<dbReference type="Proteomes" id="UP000585474">
    <property type="component" value="Unassembled WGS sequence"/>
</dbReference>
<dbReference type="SUPFAM" id="SSF46689">
    <property type="entry name" value="Homeodomain-like"/>
    <property type="match status" value="1"/>
</dbReference>
<keyword evidence="2" id="KW-0371">Homeobox</keyword>
<evidence type="ECO:0000313" key="6">
    <source>
        <dbReference type="Proteomes" id="UP000585474"/>
    </source>
</evidence>
<organism evidence="5 6">
    <name type="scientific">Actinidia rufa</name>
    <dbReference type="NCBI Taxonomy" id="165716"/>
    <lineage>
        <taxon>Eukaryota</taxon>
        <taxon>Viridiplantae</taxon>
        <taxon>Streptophyta</taxon>
        <taxon>Embryophyta</taxon>
        <taxon>Tracheophyta</taxon>
        <taxon>Spermatophyta</taxon>
        <taxon>Magnoliopsida</taxon>
        <taxon>eudicotyledons</taxon>
        <taxon>Gunneridae</taxon>
        <taxon>Pentapetalae</taxon>
        <taxon>asterids</taxon>
        <taxon>Ericales</taxon>
        <taxon>Actinidiaceae</taxon>
        <taxon>Actinidia</taxon>
    </lineage>
</organism>